<dbReference type="Pfam" id="PF05448">
    <property type="entry name" value="AXE1"/>
    <property type="match status" value="1"/>
</dbReference>
<dbReference type="Proteomes" id="UP000322159">
    <property type="component" value="Chromosome"/>
</dbReference>
<feature type="domain" description="Acetyl xylan esterase" evidence="3">
    <location>
        <begin position="2"/>
        <end position="310"/>
    </location>
</feature>
<dbReference type="Gene3D" id="3.40.50.1820">
    <property type="entry name" value="alpha/beta hydrolase"/>
    <property type="match status" value="1"/>
</dbReference>
<dbReference type="InterPro" id="IPR029058">
    <property type="entry name" value="AB_hydrolase_fold"/>
</dbReference>
<reference evidence="4 5" key="1">
    <citation type="submission" date="2019-09" db="EMBL/GenBank/DDBJ databases">
        <title>Genome sequencing of strain KACC 19322.</title>
        <authorList>
            <person name="Heo J."/>
            <person name="Kim S.-J."/>
            <person name="Kim J.-S."/>
            <person name="Hong S.-B."/>
            <person name="Kwon S.-W."/>
        </authorList>
    </citation>
    <scope>NUCLEOTIDE SEQUENCE [LARGE SCALE GENOMIC DNA]</scope>
    <source>
        <strain evidence="4 5">KACC 19322</strain>
    </source>
</reference>
<dbReference type="GO" id="GO:0052689">
    <property type="term" value="F:carboxylic ester hydrolase activity"/>
    <property type="evidence" value="ECO:0007669"/>
    <property type="project" value="TreeGrafter"/>
</dbReference>
<dbReference type="AlphaFoldDB" id="A0A5C1YC55"/>
<evidence type="ECO:0000313" key="5">
    <source>
        <dbReference type="Proteomes" id="UP000322159"/>
    </source>
</evidence>
<feature type="active site" description="Charge relay system" evidence="1">
    <location>
        <position position="273"/>
    </location>
</feature>
<dbReference type="InterPro" id="IPR039069">
    <property type="entry name" value="CE7"/>
</dbReference>
<dbReference type="PANTHER" id="PTHR40111">
    <property type="entry name" value="CEPHALOSPORIN-C DEACETYLASE"/>
    <property type="match status" value="1"/>
</dbReference>
<feature type="active site" description="Charge relay system" evidence="1">
    <location>
        <position position="302"/>
    </location>
</feature>
<gene>
    <name evidence="4" type="ORF">FLP23_12030</name>
</gene>
<dbReference type="GO" id="GO:0005976">
    <property type="term" value="P:polysaccharide metabolic process"/>
    <property type="evidence" value="ECO:0007669"/>
    <property type="project" value="TreeGrafter"/>
</dbReference>
<dbReference type="OrthoDB" id="9770528at2"/>
<evidence type="ECO:0000256" key="1">
    <source>
        <dbReference type="PIRSR" id="PIRSR639069-1"/>
    </source>
</evidence>
<dbReference type="RefSeq" id="WP_149326084.1">
    <property type="nucleotide sequence ID" value="NZ_CP043504.1"/>
</dbReference>
<feature type="active site" description="Nucleophile" evidence="1">
    <location>
        <position position="187"/>
    </location>
</feature>
<dbReference type="InterPro" id="IPR008391">
    <property type="entry name" value="AXE1_dom"/>
</dbReference>
<accession>A0A5C1YC55</accession>
<dbReference type="KEGG" id="lyk:FLP23_12030"/>
<name>A0A5C1YC55_9MICO</name>
<dbReference type="PANTHER" id="PTHR40111:SF1">
    <property type="entry name" value="CEPHALOSPORIN-C DEACETYLASE"/>
    <property type="match status" value="1"/>
</dbReference>
<proteinExistence type="predicted"/>
<protein>
    <submittedName>
        <fullName evidence="4">Acetylxylan esterase</fullName>
    </submittedName>
</protein>
<feature type="binding site" evidence="2">
    <location>
        <position position="93"/>
    </location>
    <ligand>
        <name>substrate</name>
    </ligand>
</feature>
<dbReference type="EMBL" id="CP043504">
    <property type="protein sequence ID" value="QEO10669.1"/>
    <property type="molecule type" value="Genomic_DNA"/>
</dbReference>
<sequence length="323" mass="34377">MLVDLPEAELHAYRSAQTDPADFDAFWADTLAESRAAAPEGLVVLEPVEAGLRTLEVYDVTFPGFAGEPIKAWLRVPRTASGPLPTVVQYQGYGGGRGRPTENLLYASAGFAHLFVDSRGQGSGWSLGDTGDAGATGPQIPGVMTRGIDSRASYYYRRLFTDAVRAVDAARSLPVVDAERIAVLGASQGGGITLAVAGLVPGLAAVLPWVPFLCDFPRALAIHDSDPYHEVVRYLAQHRGKVASVLETLSYFDGVNFARRATAPAWFTAALMDDICKPSTVFGAYNAYAGPKSIEVFPFNGHEGGGAQTEGDSIRILREALGE</sequence>
<evidence type="ECO:0000256" key="2">
    <source>
        <dbReference type="PIRSR" id="PIRSR639069-2"/>
    </source>
</evidence>
<keyword evidence="5" id="KW-1185">Reference proteome</keyword>
<dbReference type="SUPFAM" id="SSF53474">
    <property type="entry name" value="alpha/beta-Hydrolases"/>
    <property type="match status" value="1"/>
</dbReference>
<evidence type="ECO:0000259" key="3">
    <source>
        <dbReference type="Pfam" id="PF05448"/>
    </source>
</evidence>
<evidence type="ECO:0000313" key="4">
    <source>
        <dbReference type="EMBL" id="QEO10669.1"/>
    </source>
</evidence>
<organism evidence="4 5">
    <name type="scientific">Protaetiibacter larvae</name>
    <dbReference type="NCBI Taxonomy" id="2592654"/>
    <lineage>
        <taxon>Bacteria</taxon>
        <taxon>Bacillati</taxon>
        <taxon>Actinomycetota</taxon>
        <taxon>Actinomycetes</taxon>
        <taxon>Micrococcales</taxon>
        <taxon>Microbacteriaceae</taxon>
        <taxon>Protaetiibacter</taxon>
    </lineage>
</organism>